<dbReference type="InterPro" id="IPR014710">
    <property type="entry name" value="RmlC-like_jellyroll"/>
</dbReference>
<name>A0A845V1U6_9GAMM</name>
<dbReference type="SUPFAM" id="SSF51197">
    <property type="entry name" value="Clavaminate synthase-like"/>
    <property type="match status" value="1"/>
</dbReference>
<protein>
    <submittedName>
        <fullName evidence="5">Methyltransferase domain-containing protein</fullName>
    </submittedName>
</protein>
<proteinExistence type="predicted"/>
<dbReference type="PANTHER" id="PTHR43464:SF19">
    <property type="entry name" value="UBIQUINONE BIOSYNTHESIS O-METHYLTRANSFERASE, MITOCHONDRIAL"/>
    <property type="match status" value="1"/>
</dbReference>
<dbReference type="Gene3D" id="2.60.120.10">
    <property type="entry name" value="Jelly Rolls"/>
    <property type="match status" value="1"/>
</dbReference>
<dbReference type="SUPFAM" id="SSF53335">
    <property type="entry name" value="S-adenosyl-L-methionine-dependent methyltransferases"/>
    <property type="match status" value="1"/>
</dbReference>
<keyword evidence="3" id="KW-0949">S-adenosyl-L-methionine</keyword>
<dbReference type="EMBL" id="JAAGSC010000041">
    <property type="protein sequence ID" value="NDY96220.1"/>
    <property type="molecule type" value="Genomic_DNA"/>
</dbReference>
<evidence type="ECO:0000256" key="3">
    <source>
        <dbReference type="ARBA" id="ARBA00022691"/>
    </source>
</evidence>
<dbReference type="GO" id="GO:0008168">
    <property type="term" value="F:methyltransferase activity"/>
    <property type="evidence" value="ECO:0007669"/>
    <property type="project" value="UniProtKB-KW"/>
</dbReference>
<dbReference type="Proteomes" id="UP000484885">
    <property type="component" value="Unassembled WGS sequence"/>
</dbReference>
<keyword evidence="6" id="KW-1185">Reference proteome</keyword>
<accession>A0A845V1U6</accession>
<dbReference type="AlphaFoldDB" id="A0A845V1U6"/>
<dbReference type="PANTHER" id="PTHR43464">
    <property type="entry name" value="METHYLTRANSFERASE"/>
    <property type="match status" value="1"/>
</dbReference>
<evidence type="ECO:0000256" key="1">
    <source>
        <dbReference type="ARBA" id="ARBA00022603"/>
    </source>
</evidence>
<reference evidence="5 6" key="1">
    <citation type="submission" date="2020-02" db="EMBL/GenBank/DDBJ databases">
        <authorList>
            <person name="Zhang X.-Y."/>
        </authorList>
    </citation>
    <scope>NUCLEOTIDE SEQUENCE [LARGE SCALE GENOMIC DNA]</scope>
    <source>
        <strain evidence="5 6">C33</strain>
    </source>
</reference>
<sequence>MQVTEGRVCLRFVDQTGTVLSEHALDAGSNAGLTVPPAALHQIERLSQKFTIEVSCYCKPHRYFEKKYQLSNVHDDLLSAYLHSLRDRSLNRILDIGCGSGRNLLFLAKMGHAVTGVENKSEKLERIEAIARQEGLDDLTLLNHDLHERLPFAAGEFDAVVATVALQFLKPERIDSLLAELGEATAAGGFHFFVFPVASEIFGYPENFAFLPSKDQLFHWYQHRGWSLIDYRVNNGQLTRRGADGKPIQGQFATLLAQKRPPP</sequence>
<comment type="caution">
    <text evidence="5">The sequence shown here is derived from an EMBL/GenBank/DDBJ whole genome shotgun (WGS) entry which is preliminary data.</text>
</comment>
<dbReference type="InterPro" id="IPR015985">
    <property type="entry name" value="TehB-like_dom"/>
</dbReference>
<feature type="domain" description="Tellurite resistance methyltransferase TehB-like" evidence="4">
    <location>
        <begin position="57"/>
        <end position="256"/>
    </location>
</feature>
<evidence type="ECO:0000313" key="5">
    <source>
        <dbReference type="EMBL" id="NDY96220.1"/>
    </source>
</evidence>
<evidence type="ECO:0000256" key="2">
    <source>
        <dbReference type="ARBA" id="ARBA00022679"/>
    </source>
</evidence>
<evidence type="ECO:0000259" key="4">
    <source>
        <dbReference type="Pfam" id="PF03848"/>
    </source>
</evidence>
<evidence type="ECO:0000313" key="6">
    <source>
        <dbReference type="Proteomes" id="UP000484885"/>
    </source>
</evidence>
<gene>
    <name evidence="5" type="ORF">G3I74_10800</name>
</gene>
<keyword evidence="1 5" id="KW-0489">Methyltransferase</keyword>
<dbReference type="Pfam" id="PF03848">
    <property type="entry name" value="TehB"/>
    <property type="match status" value="1"/>
</dbReference>
<organism evidence="5 6">
    <name type="scientific">Wenzhouxiangella limi</name>
    <dbReference type="NCBI Taxonomy" id="2707351"/>
    <lineage>
        <taxon>Bacteria</taxon>
        <taxon>Pseudomonadati</taxon>
        <taxon>Pseudomonadota</taxon>
        <taxon>Gammaproteobacteria</taxon>
        <taxon>Chromatiales</taxon>
        <taxon>Wenzhouxiangellaceae</taxon>
        <taxon>Wenzhouxiangella</taxon>
    </lineage>
</organism>
<dbReference type="GO" id="GO:0032259">
    <property type="term" value="P:methylation"/>
    <property type="evidence" value="ECO:0007669"/>
    <property type="project" value="UniProtKB-KW"/>
</dbReference>
<keyword evidence="2 5" id="KW-0808">Transferase</keyword>
<dbReference type="InterPro" id="IPR029063">
    <property type="entry name" value="SAM-dependent_MTases_sf"/>
</dbReference>
<dbReference type="Gene3D" id="3.40.50.150">
    <property type="entry name" value="Vaccinia Virus protein VP39"/>
    <property type="match status" value="1"/>
</dbReference>
<dbReference type="CDD" id="cd02440">
    <property type="entry name" value="AdoMet_MTases"/>
    <property type="match status" value="1"/>
</dbReference>